<name>H2C7K0_9CREN</name>
<keyword evidence="2" id="KW-1133">Transmembrane helix</keyword>
<dbReference type="eggNOG" id="arCOG06001">
    <property type="taxonomic scope" value="Archaea"/>
</dbReference>
<proteinExistence type="predicted"/>
<sequence>MTIPTQIIMKKKVVLLVLSILILSWLPATLSATTTGNLTITYQRFESLYYVGGLMGEGGDSPTSLLMNSSIYYYVSNATYTSQYTGEDVQIQGSSTLYKLTVGSMREFQGNVTVSLTPDGRLTVMTQIPQLIRLIVNTSGMTELVWAGLLSGNGTIQTSAYVNGTGTLTLVFSNGTSLANISLPLKTGSFSYHETLTLNTVSARVIATFTRDVEVQQNFPRRYENEDEQVTFGNTTLAKQAGYNTTMAYFNGSLVPALVWKGEGRGLMQLGIRMLEVTGESYFQFETIEFFGVNGSAIGYVHSAYLSKENSRNGLFSSSLSSLAAGELKIVTGSFTPPKPEVETEVEIKGTPVMIIITNNASAESTANVNLSHPVFVQEHGKGHGAYLVEVSVNGTAQFFVVTPSGHVINVTVVKPENVSETTVNMSGNQYPAQKIVVNANGSILFNVTLLRNENVMVFKVVNGTMVPLNSTNYFVVNGRLVVYDDPSNVYYAVYGVSSSSTSSSTTSSTTPPSSGASSTSTSSVVYIGIGIVIVVIVALAIFLLRKR</sequence>
<gene>
    <name evidence="3" type="ORF">MetMK1DRAFT_00025490</name>
</gene>
<dbReference type="OrthoDB" id="34629at2157"/>
<evidence type="ECO:0000256" key="2">
    <source>
        <dbReference type="SAM" id="Phobius"/>
    </source>
</evidence>
<dbReference type="Proteomes" id="UP000003980">
    <property type="component" value="Unassembled WGS sequence"/>
</dbReference>
<evidence type="ECO:0000313" key="3">
    <source>
        <dbReference type="EMBL" id="EHP68126.1"/>
    </source>
</evidence>
<keyword evidence="4" id="KW-1185">Reference proteome</keyword>
<dbReference type="STRING" id="671065.MetMK1DRAFT_00025490"/>
<evidence type="ECO:0008006" key="5">
    <source>
        <dbReference type="Google" id="ProtNLM"/>
    </source>
</evidence>
<keyword evidence="2" id="KW-0812">Transmembrane</keyword>
<accession>H2C7K0</accession>
<reference evidence="3 4" key="1">
    <citation type="submission" date="2012-01" db="EMBL/GenBank/DDBJ databases">
        <title>Improved High-Quality Draft sequence of Metallosphaera yellowstonensis MK1.</title>
        <authorList>
            <consortium name="US DOE Joint Genome Institute"/>
            <person name="Lucas S."/>
            <person name="Han J."/>
            <person name="Cheng J.-F."/>
            <person name="Goodwin L."/>
            <person name="Pitluck S."/>
            <person name="Peters L."/>
            <person name="Teshima H."/>
            <person name="Detter J.C."/>
            <person name="Han C."/>
            <person name="Tapia R."/>
            <person name="Land M."/>
            <person name="Hauser L."/>
            <person name="Kyrpides N."/>
            <person name="Kozubal M."/>
            <person name="Macur R.E."/>
            <person name="Jay Z."/>
            <person name="Inskeep W."/>
            <person name="Woyke T."/>
        </authorList>
    </citation>
    <scope>NUCLEOTIDE SEQUENCE [LARGE SCALE GENOMIC DNA]</scope>
    <source>
        <strain evidence="3 4">MK1</strain>
    </source>
</reference>
<feature type="transmembrane region" description="Helical" evidence="2">
    <location>
        <begin position="525"/>
        <end position="545"/>
    </location>
</feature>
<keyword evidence="2" id="KW-0472">Membrane</keyword>
<evidence type="ECO:0000256" key="1">
    <source>
        <dbReference type="SAM" id="MobiDB-lite"/>
    </source>
</evidence>
<protein>
    <recommendedName>
        <fullName evidence="5">Thermopsin</fullName>
    </recommendedName>
</protein>
<dbReference type="EMBL" id="JH597770">
    <property type="protein sequence ID" value="EHP68126.1"/>
    <property type="molecule type" value="Genomic_DNA"/>
</dbReference>
<dbReference type="HOGENOM" id="CLU_544713_0_0_2"/>
<feature type="region of interest" description="Disordered" evidence="1">
    <location>
        <begin position="499"/>
        <end position="521"/>
    </location>
</feature>
<dbReference type="AlphaFoldDB" id="H2C7K0"/>
<organism evidence="3 4">
    <name type="scientific">Metallosphaera yellowstonensis MK1</name>
    <dbReference type="NCBI Taxonomy" id="671065"/>
    <lineage>
        <taxon>Archaea</taxon>
        <taxon>Thermoproteota</taxon>
        <taxon>Thermoprotei</taxon>
        <taxon>Sulfolobales</taxon>
        <taxon>Sulfolobaceae</taxon>
        <taxon>Metallosphaera</taxon>
    </lineage>
</organism>
<evidence type="ECO:0000313" key="4">
    <source>
        <dbReference type="Proteomes" id="UP000003980"/>
    </source>
</evidence>